<dbReference type="SUPFAM" id="SSF56601">
    <property type="entry name" value="beta-lactamase/transpeptidase-like"/>
    <property type="match status" value="1"/>
</dbReference>
<keyword evidence="5 18" id="KW-0808">Transferase</keyword>
<keyword evidence="1" id="KW-1003">Cell membrane</keyword>
<evidence type="ECO:0000256" key="11">
    <source>
        <dbReference type="ARBA" id="ARBA00023136"/>
    </source>
</evidence>
<comment type="catalytic activity">
    <reaction evidence="14">
        <text>Preferential cleavage: (Ac)2-L-Lys-D-Ala-|-D-Ala. Also transpeptidation of peptidyl-alanyl moieties that are N-acyl substituents of D-alanine.</text>
        <dbReference type="EC" id="3.4.16.4"/>
    </reaction>
</comment>
<keyword evidence="13" id="KW-0961">Cell wall biogenesis/degradation</keyword>
<name>A0ABU0ACJ8_9BACI</name>
<dbReference type="RefSeq" id="WP_307472159.1">
    <property type="nucleotide sequence ID" value="NZ_JAUSUB010000002.1"/>
</dbReference>
<dbReference type="InterPro" id="IPR050396">
    <property type="entry name" value="Glycosyltr_51/Transpeptidase"/>
</dbReference>
<accession>A0ABU0ACJ8</accession>
<organism evidence="18 19">
    <name type="scientific">Cytobacillus purgationiresistens</name>
    <dbReference type="NCBI Taxonomy" id="863449"/>
    <lineage>
        <taxon>Bacteria</taxon>
        <taxon>Bacillati</taxon>
        <taxon>Bacillota</taxon>
        <taxon>Bacilli</taxon>
        <taxon>Bacillales</taxon>
        <taxon>Bacillaceae</taxon>
        <taxon>Cytobacillus</taxon>
    </lineage>
</organism>
<dbReference type="SUPFAM" id="SSF53955">
    <property type="entry name" value="Lysozyme-like"/>
    <property type="match status" value="1"/>
</dbReference>
<dbReference type="Gene3D" id="1.10.3810.10">
    <property type="entry name" value="Biosynthetic peptidoglycan transglycosylase-like"/>
    <property type="match status" value="1"/>
</dbReference>
<evidence type="ECO:0000256" key="4">
    <source>
        <dbReference type="ARBA" id="ARBA00022676"/>
    </source>
</evidence>
<keyword evidence="12" id="KW-0511">Multifunctional enzyme</keyword>
<keyword evidence="4 18" id="KW-0328">Glycosyltransferase</keyword>
<dbReference type="GO" id="GO:0016746">
    <property type="term" value="F:acyltransferase activity"/>
    <property type="evidence" value="ECO:0007669"/>
    <property type="project" value="UniProtKB-KW"/>
</dbReference>
<evidence type="ECO:0000256" key="1">
    <source>
        <dbReference type="ARBA" id="ARBA00022475"/>
    </source>
</evidence>
<keyword evidence="19" id="KW-1185">Reference proteome</keyword>
<keyword evidence="3" id="KW-0645">Protease</keyword>
<evidence type="ECO:0000256" key="10">
    <source>
        <dbReference type="ARBA" id="ARBA00022989"/>
    </source>
</evidence>
<evidence type="ECO:0000259" key="16">
    <source>
        <dbReference type="Pfam" id="PF00905"/>
    </source>
</evidence>
<dbReference type="Pfam" id="PF00912">
    <property type="entry name" value="Transgly"/>
    <property type="match status" value="1"/>
</dbReference>
<evidence type="ECO:0000256" key="14">
    <source>
        <dbReference type="ARBA" id="ARBA00034000"/>
    </source>
</evidence>
<evidence type="ECO:0000256" key="12">
    <source>
        <dbReference type="ARBA" id="ARBA00023268"/>
    </source>
</evidence>
<comment type="catalytic activity">
    <reaction evidence="15">
        <text>[GlcNAc-(1-&gt;4)-Mur2Ac(oyl-L-Ala-gamma-D-Glu-L-Lys-D-Ala-D-Ala)](n)-di-trans,octa-cis-undecaprenyl diphosphate + beta-D-GlcNAc-(1-&gt;4)-Mur2Ac(oyl-L-Ala-gamma-D-Glu-L-Lys-D-Ala-D-Ala)-di-trans,octa-cis-undecaprenyl diphosphate = [GlcNAc-(1-&gt;4)-Mur2Ac(oyl-L-Ala-gamma-D-Glu-L-Lys-D-Ala-D-Ala)](n+1)-di-trans,octa-cis-undecaprenyl diphosphate + di-trans,octa-cis-undecaprenyl diphosphate + H(+)</text>
        <dbReference type="Rhea" id="RHEA:23708"/>
        <dbReference type="Rhea" id="RHEA-COMP:9602"/>
        <dbReference type="Rhea" id="RHEA-COMP:9603"/>
        <dbReference type="ChEBI" id="CHEBI:15378"/>
        <dbReference type="ChEBI" id="CHEBI:58405"/>
        <dbReference type="ChEBI" id="CHEBI:60033"/>
        <dbReference type="ChEBI" id="CHEBI:78435"/>
        <dbReference type="EC" id="2.4.99.28"/>
    </reaction>
</comment>
<evidence type="ECO:0000256" key="13">
    <source>
        <dbReference type="ARBA" id="ARBA00023316"/>
    </source>
</evidence>
<evidence type="ECO:0000256" key="8">
    <source>
        <dbReference type="ARBA" id="ARBA00022960"/>
    </source>
</evidence>
<evidence type="ECO:0000259" key="17">
    <source>
        <dbReference type="Pfam" id="PF00912"/>
    </source>
</evidence>
<keyword evidence="7" id="KW-0378">Hydrolase</keyword>
<keyword evidence="18" id="KW-0012">Acyltransferase</keyword>
<dbReference type="EC" id="2.3.2.-" evidence="18"/>
<dbReference type="InterPro" id="IPR023346">
    <property type="entry name" value="Lysozyme-like_dom_sf"/>
</dbReference>
<keyword evidence="8" id="KW-0133">Cell shape</keyword>
<dbReference type="PANTHER" id="PTHR32282:SF32">
    <property type="entry name" value="PENICILLIN-BINDING PROTEIN 2A"/>
    <property type="match status" value="1"/>
</dbReference>
<dbReference type="GO" id="GO:0016757">
    <property type="term" value="F:glycosyltransferase activity"/>
    <property type="evidence" value="ECO:0007669"/>
    <property type="project" value="UniProtKB-KW"/>
</dbReference>
<evidence type="ECO:0000256" key="7">
    <source>
        <dbReference type="ARBA" id="ARBA00022801"/>
    </source>
</evidence>
<evidence type="ECO:0000256" key="6">
    <source>
        <dbReference type="ARBA" id="ARBA00022692"/>
    </source>
</evidence>
<dbReference type="InterPro" id="IPR036950">
    <property type="entry name" value="PBP_transglycosylase"/>
</dbReference>
<dbReference type="InterPro" id="IPR001460">
    <property type="entry name" value="PCN-bd_Tpept"/>
</dbReference>
<evidence type="ECO:0000313" key="18">
    <source>
        <dbReference type="EMBL" id="MDQ0268981.1"/>
    </source>
</evidence>
<dbReference type="EC" id="2.4.1.129" evidence="18"/>
<keyword evidence="2" id="KW-0121">Carboxypeptidase</keyword>
<sequence length="676" mass="74959">MQKKSKVSKLKGIWNKFHITQVMLLSLCLFTLCSLLVIYPFSSNADISTIETGLSQPTIIYDKNGDPASSISANKNEGVAISDIPENLKQAVIAIEDHRFYDHNGVDYRGIGRAFVRNIQAGQVVEGGSTITQQLTKNALLTSEKTYGRKIEEVFLAREIEKKYSKDEILQMYLNQIYFGEGAYGVKRAAKKYFGKEVQDLTVSESALLAGLIKAPSTINPYKNEAKALERKNVVLNQMNQHGFISQDELQKTKGEELVFKDGGGDPLKGLFPYYVDVVLEEAMEKHDLTLDELLTNGYHIYTELDPSMQSMVEETYKNDSLFPNSTGERPVESGALFIDPATGGIRALSGGRGEHTLLGHNRAIHPVGQPGSTMKPIVPYAAAIEDGWKITDVLKDEKMEFGDYAPNNYGGQYKGEVPMYEAVKDSLNLPAVWLLNEIGIDKGTEAARGFGFPEDVINPNLGLALGGTSKGVSPQNMAEAYAVFANEGMKTESHTISRIENQEGNIIAEWEDKPAEVISKETADQITTMLLGVVDHGTGKAAKIQGREIAGKTGSTQLPIEGTTGTKDQWFVGYTPQLVGAVWVGYDKSDKDHYLTTTSSEGTAPLFKEMMSKALANEEVASFNVSKIDGLIQKRQQQEERKALEEAINEEKERWDNWFQRGRERWDGWFRRDGE</sequence>
<evidence type="ECO:0000313" key="19">
    <source>
        <dbReference type="Proteomes" id="UP001238088"/>
    </source>
</evidence>
<keyword evidence="11" id="KW-0472">Membrane</keyword>
<evidence type="ECO:0000256" key="5">
    <source>
        <dbReference type="ARBA" id="ARBA00022679"/>
    </source>
</evidence>
<reference evidence="18 19" key="1">
    <citation type="submission" date="2023-07" db="EMBL/GenBank/DDBJ databases">
        <title>Genomic Encyclopedia of Type Strains, Phase IV (KMG-IV): sequencing the most valuable type-strain genomes for metagenomic binning, comparative biology and taxonomic classification.</title>
        <authorList>
            <person name="Goeker M."/>
        </authorList>
    </citation>
    <scope>NUCLEOTIDE SEQUENCE [LARGE SCALE GENOMIC DNA]</scope>
    <source>
        <strain evidence="18 19">DSM 23494</strain>
    </source>
</reference>
<keyword evidence="10" id="KW-1133">Transmembrane helix</keyword>
<evidence type="ECO:0000256" key="3">
    <source>
        <dbReference type="ARBA" id="ARBA00022670"/>
    </source>
</evidence>
<feature type="domain" description="Glycosyl transferase family 51" evidence="17">
    <location>
        <begin position="67"/>
        <end position="239"/>
    </location>
</feature>
<dbReference type="EMBL" id="JAUSUB010000002">
    <property type="protein sequence ID" value="MDQ0268981.1"/>
    <property type="molecule type" value="Genomic_DNA"/>
</dbReference>
<dbReference type="NCBIfam" id="TIGR02074">
    <property type="entry name" value="PBP_1a_fam"/>
    <property type="match status" value="1"/>
</dbReference>
<evidence type="ECO:0000256" key="2">
    <source>
        <dbReference type="ARBA" id="ARBA00022645"/>
    </source>
</evidence>
<dbReference type="Gene3D" id="3.40.710.10">
    <property type="entry name" value="DD-peptidase/beta-lactamase superfamily"/>
    <property type="match status" value="1"/>
</dbReference>
<feature type="domain" description="Penicillin-binding protein transpeptidase" evidence="16">
    <location>
        <begin position="336"/>
        <end position="612"/>
    </location>
</feature>
<dbReference type="Pfam" id="PF00905">
    <property type="entry name" value="Transpeptidase"/>
    <property type="match status" value="1"/>
</dbReference>
<proteinExistence type="predicted"/>
<dbReference type="InterPro" id="IPR001264">
    <property type="entry name" value="Glyco_trans_51"/>
</dbReference>
<evidence type="ECO:0000256" key="9">
    <source>
        <dbReference type="ARBA" id="ARBA00022984"/>
    </source>
</evidence>
<keyword evidence="6" id="KW-0812">Transmembrane</keyword>
<dbReference type="Gene3D" id="6.20.370.110">
    <property type="match status" value="1"/>
</dbReference>
<dbReference type="InterPro" id="IPR012338">
    <property type="entry name" value="Beta-lactam/transpept-like"/>
</dbReference>
<dbReference type="Proteomes" id="UP001238088">
    <property type="component" value="Unassembled WGS sequence"/>
</dbReference>
<keyword evidence="9" id="KW-0573">Peptidoglycan synthesis</keyword>
<gene>
    <name evidence="18" type="ORF">J2S17_000850</name>
</gene>
<dbReference type="PANTHER" id="PTHR32282">
    <property type="entry name" value="BINDING PROTEIN TRANSPEPTIDASE, PUTATIVE-RELATED"/>
    <property type="match status" value="1"/>
</dbReference>
<comment type="caution">
    <text evidence="18">The sequence shown here is derived from an EMBL/GenBank/DDBJ whole genome shotgun (WGS) entry which is preliminary data.</text>
</comment>
<evidence type="ECO:0000256" key="15">
    <source>
        <dbReference type="ARBA" id="ARBA00049902"/>
    </source>
</evidence>
<protein>
    <submittedName>
        <fullName evidence="18">Penicillin-binding protein 2A</fullName>
        <ecNumber evidence="18">2.3.2.-</ecNumber>
        <ecNumber evidence="18">2.4.1.129</ecNumber>
    </submittedName>
</protein>